<evidence type="ECO:0008006" key="4">
    <source>
        <dbReference type="Google" id="ProtNLM"/>
    </source>
</evidence>
<sequence>MSGSGQGYGGDSRPSSPTDGSSSNNTSPTSSISTTTSSTQSHRSHNSNSQNREQREPWSSISLILVAFICADKYLFDATFSNAEWAEFTRGQYTTKEINDLERRFLGHLDYKLYVSEQDFDGFLAYLEVVLTLKRVWGRGLMAAFSYTDVRILSQRLLPAYADRLQFRALQVDMVAVLWQVMAAISRVYLTIVGTVIFAAASYTAMVELSSLTGNAAKDALVMAPRCLPSLPGADYLPSLHAAGVVSATGGAGARVVIGAGAGTGARVRDAKNCGKQDAPCTTSGLVHPARVSGGNGGGRYHAGELVPHTTVTVATATSLLNWMPASPTLVHVQFVECH</sequence>
<accession>A0A9P3HFV2</accession>
<dbReference type="PANTHER" id="PTHR15615">
    <property type="match status" value="1"/>
</dbReference>
<feature type="compositionally biased region" description="Gly residues" evidence="1">
    <location>
        <begin position="1"/>
        <end position="10"/>
    </location>
</feature>
<proteinExistence type="predicted"/>
<protein>
    <recommendedName>
        <fullName evidence="4">Cyclin N-terminal domain-containing protein</fullName>
    </recommendedName>
</protein>
<gene>
    <name evidence="2" type="ORF">EMPS_08287</name>
</gene>
<dbReference type="Proteomes" id="UP000827284">
    <property type="component" value="Unassembled WGS sequence"/>
</dbReference>
<dbReference type="OrthoDB" id="286814at2759"/>
<evidence type="ECO:0000313" key="3">
    <source>
        <dbReference type="Proteomes" id="UP000827284"/>
    </source>
</evidence>
<dbReference type="GO" id="GO:0016538">
    <property type="term" value="F:cyclin-dependent protein serine/threonine kinase regulator activity"/>
    <property type="evidence" value="ECO:0007669"/>
    <property type="project" value="TreeGrafter"/>
</dbReference>
<dbReference type="Gene3D" id="1.10.472.10">
    <property type="entry name" value="Cyclin-like"/>
    <property type="match status" value="1"/>
</dbReference>
<feature type="compositionally biased region" description="Low complexity" evidence="1">
    <location>
        <begin position="11"/>
        <end position="51"/>
    </location>
</feature>
<organism evidence="2 3">
    <name type="scientific">Entomortierella parvispora</name>
    <dbReference type="NCBI Taxonomy" id="205924"/>
    <lineage>
        <taxon>Eukaryota</taxon>
        <taxon>Fungi</taxon>
        <taxon>Fungi incertae sedis</taxon>
        <taxon>Mucoromycota</taxon>
        <taxon>Mortierellomycotina</taxon>
        <taxon>Mortierellomycetes</taxon>
        <taxon>Mortierellales</taxon>
        <taxon>Mortierellaceae</taxon>
        <taxon>Entomortierella</taxon>
    </lineage>
</organism>
<reference evidence="2" key="2">
    <citation type="journal article" date="2022" name="Microbiol. Resour. Announc.">
        <title>Whole-Genome Sequence of Entomortierella parvispora E1425, a Mucoromycotan Fungus Associated with Burkholderiaceae-Related Endosymbiotic Bacteria.</title>
        <authorList>
            <person name="Herlambang A."/>
            <person name="Guo Y."/>
            <person name="Takashima Y."/>
            <person name="Narisawa K."/>
            <person name="Ohta H."/>
            <person name="Nishizawa T."/>
        </authorList>
    </citation>
    <scope>NUCLEOTIDE SEQUENCE</scope>
    <source>
        <strain evidence="2">E1425</strain>
    </source>
</reference>
<name>A0A9P3HFV2_9FUNG</name>
<evidence type="ECO:0000256" key="1">
    <source>
        <dbReference type="SAM" id="MobiDB-lite"/>
    </source>
</evidence>
<dbReference type="GO" id="GO:0000307">
    <property type="term" value="C:cyclin-dependent protein kinase holoenzyme complex"/>
    <property type="evidence" value="ECO:0007669"/>
    <property type="project" value="TreeGrafter"/>
</dbReference>
<evidence type="ECO:0000313" key="2">
    <source>
        <dbReference type="EMBL" id="GJJ75929.1"/>
    </source>
</evidence>
<dbReference type="AlphaFoldDB" id="A0A9P3HFV2"/>
<dbReference type="GO" id="GO:0019901">
    <property type="term" value="F:protein kinase binding"/>
    <property type="evidence" value="ECO:0007669"/>
    <property type="project" value="InterPro"/>
</dbReference>
<dbReference type="CDD" id="cd20557">
    <property type="entry name" value="CYCLIN_ScPCL1-like"/>
    <property type="match status" value="1"/>
</dbReference>
<reference evidence="2" key="1">
    <citation type="submission" date="2021-11" db="EMBL/GenBank/DDBJ databases">
        <authorList>
            <person name="Herlambang A."/>
            <person name="Guo Y."/>
            <person name="Takashima Y."/>
            <person name="Nishizawa T."/>
        </authorList>
    </citation>
    <scope>NUCLEOTIDE SEQUENCE</scope>
    <source>
        <strain evidence="2">E1425</strain>
    </source>
</reference>
<keyword evidence="3" id="KW-1185">Reference proteome</keyword>
<dbReference type="EMBL" id="BQFW01000011">
    <property type="protein sequence ID" value="GJJ75929.1"/>
    <property type="molecule type" value="Genomic_DNA"/>
</dbReference>
<comment type="caution">
    <text evidence="2">The sequence shown here is derived from an EMBL/GenBank/DDBJ whole genome shotgun (WGS) entry which is preliminary data.</text>
</comment>
<dbReference type="GO" id="GO:0005634">
    <property type="term" value="C:nucleus"/>
    <property type="evidence" value="ECO:0007669"/>
    <property type="project" value="TreeGrafter"/>
</dbReference>
<dbReference type="InterPro" id="IPR013922">
    <property type="entry name" value="Cyclin_PHO80-like"/>
</dbReference>
<dbReference type="PANTHER" id="PTHR15615:SF108">
    <property type="entry name" value="PROTEIN CNPPD1"/>
    <property type="match status" value="1"/>
</dbReference>
<feature type="region of interest" description="Disordered" evidence="1">
    <location>
        <begin position="1"/>
        <end position="54"/>
    </location>
</feature>